<evidence type="ECO:0000313" key="4">
    <source>
        <dbReference type="EMBL" id="GAA0472014.1"/>
    </source>
</evidence>
<feature type="domain" description="FAD-binding" evidence="3">
    <location>
        <begin position="5"/>
        <end position="205"/>
    </location>
</feature>
<evidence type="ECO:0000256" key="2">
    <source>
        <dbReference type="ARBA" id="ARBA00023033"/>
    </source>
</evidence>
<dbReference type="EMBL" id="BAAAEM010000002">
    <property type="protein sequence ID" value="GAA0472014.1"/>
    <property type="molecule type" value="Genomic_DNA"/>
</dbReference>
<evidence type="ECO:0000259" key="3">
    <source>
        <dbReference type="Pfam" id="PF01494"/>
    </source>
</evidence>
<dbReference type="PANTHER" id="PTHR13789">
    <property type="entry name" value="MONOOXYGENASE"/>
    <property type="match status" value="1"/>
</dbReference>
<evidence type="ECO:0000313" key="5">
    <source>
        <dbReference type="Proteomes" id="UP001500713"/>
    </source>
</evidence>
<evidence type="ECO:0000256" key="1">
    <source>
        <dbReference type="ARBA" id="ARBA00023002"/>
    </source>
</evidence>
<comment type="caution">
    <text evidence="4">The sequence shown here is derived from an EMBL/GenBank/DDBJ whole genome shotgun (WGS) entry which is preliminary data.</text>
</comment>
<accession>A0ABN1AB01</accession>
<dbReference type="Gene3D" id="3.50.50.60">
    <property type="entry name" value="FAD/NAD(P)-binding domain"/>
    <property type="match status" value="1"/>
</dbReference>
<organism evidence="4 5">
    <name type="scientific">Parasphingorhabdus litoris</name>
    <dbReference type="NCBI Taxonomy" id="394733"/>
    <lineage>
        <taxon>Bacteria</taxon>
        <taxon>Pseudomonadati</taxon>
        <taxon>Pseudomonadota</taxon>
        <taxon>Alphaproteobacteria</taxon>
        <taxon>Sphingomonadales</taxon>
        <taxon>Sphingomonadaceae</taxon>
        <taxon>Parasphingorhabdus</taxon>
    </lineage>
</organism>
<dbReference type="SUPFAM" id="SSF51905">
    <property type="entry name" value="FAD/NAD(P)-binding domain"/>
    <property type="match status" value="1"/>
</dbReference>
<dbReference type="Pfam" id="PF01494">
    <property type="entry name" value="FAD_binding_3"/>
    <property type="match status" value="1"/>
</dbReference>
<reference evidence="4 5" key="1">
    <citation type="journal article" date="2019" name="Int. J. Syst. Evol. Microbiol.">
        <title>The Global Catalogue of Microorganisms (GCM) 10K type strain sequencing project: providing services to taxonomists for standard genome sequencing and annotation.</title>
        <authorList>
            <consortium name="The Broad Institute Genomics Platform"/>
            <consortium name="The Broad Institute Genome Sequencing Center for Infectious Disease"/>
            <person name="Wu L."/>
            <person name="Ma J."/>
        </authorList>
    </citation>
    <scope>NUCLEOTIDE SEQUENCE [LARGE SCALE GENOMIC DNA]</scope>
    <source>
        <strain evidence="4 5">JCM 14162</strain>
    </source>
</reference>
<gene>
    <name evidence="4" type="ORF">GCM10009096_11350</name>
</gene>
<dbReference type="InterPro" id="IPR036188">
    <property type="entry name" value="FAD/NAD-bd_sf"/>
</dbReference>
<dbReference type="PANTHER" id="PTHR13789:SF309">
    <property type="entry name" value="PUTATIVE (AFU_ORTHOLOGUE AFUA_6G14510)-RELATED"/>
    <property type="match status" value="1"/>
</dbReference>
<protein>
    <recommendedName>
        <fullName evidence="3">FAD-binding domain-containing protein</fullName>
    </recommendedName>
</protein>
<dbReference type="Proteomes" id="UP001500713">
    <property type="component" value="Unassembled WGS sequence"/>
</dbReference>
<dbReference type="InterPro" id="IPR002938">
    <property type="entry name" value="FAD-bd"/>
</dbReference>
<dbReference type="InterPro" id="IPR050493">
    <property type="entry name" value="FAD-dep_Monooxygenase_BioMet"/>
</dbReference>
<keyword evidence="2" id="KW-0503">Monooxygenase</keyword>
<keyword evidence="1" id="KW-0560">Oxidoreductase</keyword>
<sequence length="282" mass="31763">MDAVQEMRIPIETNRELTGVTEKKASIQPVFATDIEGDQFDMLIDASGARSPLATGRLRKLSYGAFWATVDMPGSHEIMPNALDQRYWHASKMAGIMPVGTNPATGNQGAAIFWSEKPENAAGVIDAGIERFREHYCELWPEAEPFVRQIGSMDELTMAVYDHRTGQAQTSYRLYHVGDSWHCTSPQLGQGANMALIDAAALAKAVERTSSLKDVRKIYRRLRSFHIKLYQSLSVIFTPLYQSNSRALPLIRDLVIHYFARWPLVRNFITHTVSGVLGFRRF</sequence>
<proteinExistence type="predicted"/>
<name>A0ABN1AB01_9SPHN</name>
<keyword evidence="5" id="KW-1185">Reference proteome</keyword>